<dbReference type="InterPro" id="IPR036908">
    <property type="entry name" value="RlpA-like_sf"/>
</dbReference>
<organism evidence="3">
    <name type="scientific">uncultured Chloroflexia bacterium</name>
    <dbReference type="NCBI Taxonomy" id="1672391"/>
    <lineage>
        <taxon>Bacteria</taxon>
        <taxon>Bacillati</taxon>
        <taxon>Chloroflexota</taxon>
        <taxon>Chloroflexia</taxon>
        <taxon>environmental samples</taxon>
    </lineage>
</organism>
<evidence type="ECO:0000313" key="3">
    <source>
        <dbReference type="EMBL" id="CAA9271396.1"/>
    </source>
</evidence>
<evidence type="ECO:0000256" key="1">
    <source>
        <dbReference type="SAM" id="MobiDB-lite"/>
    </source>
</evidence>
<dbReference type="Gene3D" id="2.40.40.10">
    <property type="entry name" value="RlpA-like domain"/>
    <property type="match status" value="1"/>
</dbReference>
<proteinExistence type="predicted"/>
<reference evidence="3" key="1">
    <citation type="submission" date="2020-02" db="EMBL/GenBank/DDBJ databases">
        <authorList>
            <person name="Meier V. D."/>
        </authorList>
    </citation>
    <scope>NUCLEOTIDE SEQUENCE</scope>
    <source>
        <strain evidence="3">AVDCRST_MAG26</strain>
    </source>
</reference>
<sequence length="377" mass="41635">MLKATRSHVLLFIASTSFLALPLVRDVKAQPAQAVPGGIVRDAAGWMHLSAMAEPAPIALGAFSRWGMWDSPPLKLQQSFEAARVRYRDQLPVGTRRFVAVRAGADGRHWSEWEWDVSDGRVVMFDGEQRWIQHRVVLLGSAGRSPAVSAITIVPEAARTTKQAAGRTAELLAPTYRLRVTRQGMAGRRTANGYVIKPNDFFVSLPSWTVLSSRDGSEYMVRLSANGKSVDVRVADVGPWNRQDNFWDTDRARYTDLPVGWPQDHAAFYENHNGRRAEKGWVRYPSAVDVADGAYRALGLRGSQATVNVTFLWLGKDPGPNPQPLNDHPSQRPKTPVYVEPELPAVVEAQMGETPPFSAGIMEPPAHDDVTLTPTEP</sequence>
<evidence type="ECO:0000256" key="2">
    <source>
        <dbReference type="SAM" id="SignalP"/>
    </source>
</evidence>
<dbReference type="EMBL" id="CADCTK010000656">
    <property type="protein sequence ID" value="CAA9271396.1"/>
    <property type="molecule type" value="Genomic_DNA"/>
</dbReference>
<feature type="chain" id="PRO_5026730945" evidence="2">
    <location>
        <begin position="21"/>
        <end position="377"/>
    </location>
</feature>
<accession>A0A6J4J780</accession>
<name>A0A6J4J780_9CHLR</name>
<feature type="signal peptide" evidence="2">
    <location>
        <begin position="1"/>
        <end position="20"/>
    </location>
</feature>
<keyword evidence="2" id="KW-0732">Signal</keyword>
<protein>
    <submittedName>
        <fullName evidence="3">Uncharacterized protein</fullName>
    </submittedName>
</protein>
<gene>
    <name evidence="3" type="ORF">AVDCRST_MAG26-2841</name>
</gene>
<feature type="region of interest" description="Disordered" evidence="1">
    <location>
        <begin position="353"/>
        <end position="377"/>
    </location>
</feature>
<dbReference type="AlphaFoldDB" id="A0A6J4J780"/>